<keyword evidence="1" id="KW-0812">Transmembrane</keyword>
<gene>
    <name evidence="3" type="ORF">M0L44_09295</name>
</gene>
<dbReference type="Proteomes" id="UP001204851">
    <property type="component" value="Unassembled WGS sequence"/>
</dbReference>
<organism evidence="3 4">
    <name type="scientific">Ideonella oryzae</name>
    <dbReference type="NCBI Taxonomy" id="2937441"/>
    <lineage>
        <taxon>Bacteria</taxon>
        <taxon>Pseudomonadati</taxon>
        <taxon>Pseudomonadota</taxon>
        <taxon>Betaproteobacteria</taxon>
        <taxon>Burkholderiales</taxon>
        <taxon>Sphaerotilaceae</taxon>
        <taxon>Ideonella</taxon>
    </lineage>
</organism>
<keyword evidence="1" id="KW-1133">Transmembrane helix</keyword>
<proteinExistence type="predicted"/>
<accession>A0ABT1BNB1</accession>
<evidence type="ECO:0000256" key="2">
    <source>
        <dbReference type="SAM" id="SignalP"/>
    </source>
</evidence>
<dbReference type="RefSeq" id="WP_252769421.1">
    <property type="nucleotide sequence ID" value="NZ_JAMXMC010000005.1"/>
</dbReference>
<evidence type="ECO:0000256" key="1">
    <source>
        <dbReference type="SAM" id="Phobius"/>
    </source>
</evidence>
<dbReference type="EMBL" id="JAMXMC010000005">
    <property type="protein sequence ID" value="MCO5976902.1"/>
    <property type="molecule type" value="Genomic_DNA"/>
</dbReference>
<feature type="signal peptide" evidence="2">
    <location>
        <begin position="1"/>
        <end position="29"/>
    </location>
</feature>
<dbReference type="PROSITE" id="PS51318">
    <property type="entry name" value="TAT"/>
    <property type="match status" value="1"/>
</dbReference>
<feature type="chain" id="PRO_5045248412" description="Lipoprotein" evidence="2">
    <location>
        <begin position="30"/>
        <end position="216"/>
    </location>
</feature>
<evidence type="ECO:0000313" key="3">
    <source>
        <dbReference type="EMBL" id="MCO5976902.1"/>
    </source>
</evidence>
<name>A0ABT1BNB1_9BURK</name>
<feature type="transmembrane region" description="Helical" evidence="1">
    <location>
        <begin position="194"/>
        <end position="211"/>
    </location>
</feature>
<comment type="caution">
    <text evidence="3">The sequence shown here is derived from an EMBL/GenBank/DDBJ whole genome shotgun (WGS) entry which is preliminary data.</text>
</comment>
<reference evidence="3 4" key="1">
    <citation type="submission" date="2022-06" db="EMBL/GenBank/DDBJ databases">
        <title>Ideonella sp. NS12-5 Genome sequencing and assembly.</title>
        <authorList>
            <person name="Jung Y."/>
        </authorList>
    </citation>
    <scope>NUCLEOTIDE SEQUENCE [LARGE SCALE GENOMIC DNA]</scope>
    <source>
        <strain evidence="3 4">NS12-5</strain>
    </source>
</reference>
<keyword evidence="4" id="KW-1185">Reference proteome</keyword>
<keyword evidence="1" id="KW-0472">Membrane</keyword>
<dbReference type="InterPro" id="IPR006311">
    <property type="entry name" value="TAT_signal"/>
</dbReference>
<evidence type="ECO:0008006" key="5">
    <source>
        <dbReference type="Google" id="ProtNLM"/>
    </source>
</evidence>
<evidence type="ECO:0000313" key="4">
    <source>
        <dbReference type="Proteomes" id="UP001204851"/>
    </source>
</evidence>
<protein>
    <recommendedName>
        <fullName evidence="5">Lipoprotein</fullName>
    </recommendedName>
</protein>
<sequence length="216" mass="23412">MSDGHPLLQRRQLLLSLAAAGVLAACATAQPEPLVLKTYHETLSSLLLSQDRQHLVVIGEHHHYIFDTPQALVAALESPLHARMEGELGRFTVSADGRTEGDYALILPSGLDDADRAQALAMGFQADPTEPGRLRLTGHVGGQRYLQGTVKANRIRTTLNHPYTVEIQAEQPRSEQVANALVSPVSTAANGVTLLYYVVLAPILVPFALISRERAK</sequence>
<keyword evidence="2" id="KW-0732">Signal</keyword>